<dbReference type="AlphaFoldDB" id="A0A395NEG7"/>
<organism evidence="1 2">
    <name type="scientific">Trichoderma arundinaceum</name>
    <dbReference type="NCBI Taxonomy" id="490622"/>
    <lineage>
        <taxon>Eukaryota</taxon>
        <taxon>Fungi</taxon>
        <taxon>Dikarya</taxon>
        <taxon>Ascomycota</taxon>
        <taxon>Pezizomycotina</taxon>
        <taxon>Sordariomycetes</taxon>
        <taxon>Hypocreomycetidae</taxon>
        <taxon>Hypocreales</taxon>
        <taxon>Hypocreaceae</taxon>
        <taxon>Trichoderma</taxon>
    </lineage>
</organism>
<comment type="caution">
    <text evidence="1">The sequence shown here is derived from an EMBL/GenBank/DDBJ whole genome shotgun (WGS) entry which is preliminary data.</text>
</comment>
<evidence type="ECO:0000313" key="1">
    <source>
        <dbReference type="EMBL" id="RFU74410.1"/>
    </source>
</evidence>
<protein>
    <submittedName>
        <fullName evidence="1">Uncharacterized protein</fullName>
    </submittedName>
</protein>
<sequence length="205" mass="21705">MTEPRLGRQISEQLAPFMPYNHPPRRRGAIASRMQIPPRQLWSIHSHGLYRVSEDEAPRQRVQGSTSSSSLCFHSNASRAGALAHPAPHSQLPSLSHACIASGTLERPPASCEPIQCERAAQVPALAEVNPGENRNTTLLLPLVALSGLLTPFLASYTPFYDGAAGGSTISGATAAATAPAATSQLPNVANPASFILLDQVASRR</sequence>
<dbReference type="EMBL" id="PXOA01000539">
    <property type="protein sequence ID" value="RFU74410.1"/>
    <property type="molecule type" value="Genomic_DNA"/>
</dbReference>
<evidence type="ECO:0000313" key="2">
    <source>
        <dbReference type="Proteomes" id="UP000266272"/>
    </source>
</evidence>
<dbReference type="Proteomes" id="UP000266272">
    <property type="component" value="Unassembled WGS sequence"/>
</dbReference>
<proteinExistence type="predicted"/>
<reference evidence="1 2" key="1">
    <citation type="journal article" date="2018" name="PLoS Pathog.">
        <title>Evolution of structural diversity of trichothecenes, a family of toxins produced by plant pathogenic and entomopathogenic fungi.</title>
        <authorList>
            <person name="Proctor R.H."/>
            <person name="McCormick S.P."/>
            <person name="Kim H.S."/>
            <person name="Cardoza R.E."/>
            <person name="Stanley A.M."/>
            <person name="Lindo L."/>
            <person name="Kelly A."/>
            <person name="Brown D.W."/>
            <person name="Lee T."/>
            <person name="Vaughan M.M."/>
            <person name="Alexander N.J."/>
            <person name="Busman M."/>
            <person name="Gutierrez S."/>
        </authorList>
    </citation>
    <scope>NUCLEOTIDE SEQUENCE [LARGE SCALE GENOMIC DNA]</scope>
    <source>
        <strain evidence="1 2">IBT 40837</strain>
    </source>
</reference>
<gene>
    <name evidence="1" type="ORF">TARUN_7840</name>
</gene>
<name>A0A395NEG7_TRIAR</name>
<accession>A0A395NEG7</accession>
<keyword evidence="2" id="KW-1185">Reference proteome</keyword>